<dbReference type="AlphaFoldDB" id="A0A365XWN3"/>
<accession>A0A365XWN3</accession>
<evidence type="ECO:0000313" key="2">
    <source>
        <dbReference type="Proteomes" id="UP000253410"/>
    </source>
</evidence>
<proteinExistence type="predicted"/>
<organism evidence="1 2">
    <name type="scientific">Chitinophaga flava</name>
    <dbReference type="NCBI Taxonomy" id="2259036"/>
    <lineage>
        <taxon>Bacteria</taxon>
        <taxon>Pseudomonadati</taxon>
        <taxon>Bacteroidota</taxon>
        <taxon>Chitinophagia</taxon>
        <taxon>Chitinophagales</taxon>
        <taxon>Chitinophagaceae</taxon>
        <taxon>Chitinophaga</taxon>
    </lineage>
</organism>
<dbReference type="EMBL" id="QFFJ01000002">
    <property type="protein sequence ID" value="RBL90772.1"/>
    <property type="molecule type" value="Genomic_DNA"/>
</dbReference>
<dbReference type="RefSeq" id="WP_113619527.1">
    <property type="nucleotide sequence ID" value="NZ_QFFJ01000002.1"/>
</dbReference>
<comment type="caution">
    <text evidence="1">The sequence shown here is derived from an EMBL/GenBank/DDBJ whole genome shotgun (WGS) entry which is preliminary data.</text>
</comment>
<sequence length="148" mass="16288">MTKRSPQTKPTPQQLALQSIDLLESSLHYPGEHPPFSSFHYNIHITSKADDEKNLVLVTVKIAVHNENIHQQLGSLAVNCVFTMSNFAEVVRLNAAGQPDMPDDLVEHLHSTALSTARGVMFATFRGTFLHHAVLPLIAPGAVTEDKK</sequence>
<evidence type="ECO:0000313" key="1">
    <source>
        <dbReference type="EMBL" id="RBL90772.1"/>
    </source>
</evidence>
<reference evidence="1 2" key="1">
    <citation type="submission" date="2018-05" db="EMBL/GenBank/DDBJ databases">
        <title>Chitinophaga sp. K3CV102501T nov., isolated from isolated from a monsoon evergreen broad-leaved forest soil.</title>
        <authorList>
            <person name="Lv Y."/>
        </authorList>
    </citation>
    <scope>NUCLEOTIDE SEQUENCE [LARGE SCALE GENOMIC DNA]</scope>
    <source>
        <strain evidence="1 2">GDMCC 1.1325</strain>
    </source>
</reference>
<evidence type="ECO:0008006" key="3">
    <source>
        <dbReference type="Google" id="ProtNLM"/>
    </source>
</evidence>
<protein>
    <recommendedName>
        <fullName evidence="3">Preprotein translocase subunit SecB</fullName>
    </recommendedName>
</protein>
<keyword evidence="2" id="KW-1185">Reference proteome</keyword>
<dbReference type="Proteomes" id="UP000253410">
    <property type="component" value="Unassembled WGS sequence"/>
</dbReference>
<name>A0A365XWN3_9BACT</name>
<dbReference type="OrthoDB" id="765399at2"/>
<gene>
    <name evidence="1" type="ORF">DF182_30485</name>
</gene>